<name>A0A7W9ENN8_9HYPH</name>
<evidence type="ECO:0000313" key="2">
    <source>
        <dbReference type="Proteomes" id="UP000555546"/>
    </source>
</evidence>
<accession>A0A7W9ENN8</accession>
<dbReference type="EMBL" id="JACIJG010000012">
    <property type="protein sequence ID" value="MBB5703335.1"/>
    <property type="molecule type" value="Genomic_DNA"/>
</dbReference>
<comment type="caution">
    <text evidence="1">The sequence shown here is derived from an EMBL/GenBank/DDBJ whole genome shotgun (WGS) entry which is preliminary data.</text>
</comment>
<sequence>MTYYALKDSDWAFDDQDEGRAIIVQADTPEEAISKATEMHIKEFPGAGGVTWDVARLDLTGIGDAEWGDDNIPKYGKFHFYEAGLNEPSEIYKRMKALEAKLAAAEKALEPFAAIKTADGPEGTLAHIPDGHGLMFNIETWEPYFTVGDVRKARAALRERE</sequence>
<evidence type="ECO:0000313" key="1">
    <source>
        <dbReference type="EMBL" id="MBB5703335.1"/>
    </source>
</evidence>
<organism evidence="1 2">
    <name type="scientific">Brucella daejeonensis</name>
    <dbReference type="NCBI Taxonomy" id="659015"/>
    <lineage>
        <taxon>Bacteria</taxon>
        <taxon>Pseudomonadati</taxon>
        <taxon>Pseudomonadota</taxon>
        <taxon>Alphaproteobacteria</taxon>
        <taxon>Hyphomicrobiales</taxon>
        <taxon>Brucellaceae</taxon>
        <taxon>Brucella/Ochrobactrum group</taxon>
        <taxon>Brucella</taxon>
    </lineage>
</organism>
<reference evidence="1 2" key="1">
    <citation type="submission" date="2020-08" db="EMBL/GenBank/DDBJ databases">
        <title>Genomic Encyclopedia of Type Strains, Phase IV (KMG-IV): sequencing the most valuable type-strain genomes for metagenomic binning, comparative biology and taxonomic classification.</title>
        <authorList>
            <person name="Goeker M."/>
        </authorList>
    </citation>
    <scope>NUCLEOTIDE SEQUENCE [LARGE SCALE GENOMIC DNA]</scope>
    <source>
        <strain evidence="1 2">DSM 26944</strain>
    </source>
</reference>
<dbReference type="RefSeq" id="WP_183654759.1">
    <property type="nucleotide sequence ID" value="NZ_JACIJG010000012.1"/>
</dbReference>
<dbReference type="Proteomes" id="UP000555546">
    <property type="component" value="Unassembled WGS sequence"/>
</dbReference>
<protein>
    <submittedName>
        <fullName evidence="1">Uncharacterized protein</fullName>
    </submittedName>
</protein>
<dbReference type="AlphaFoldDB" id="A0A7W9ENN8"/>
<gene>
    <name evidence="1" type="ORF">FHS76_003235</name>
</gene>
<keyword evidence="2" id="KW-1185">Reference proteome</keyword>
<proteinExistence type="predicted"/>